<dbReference type="EMBL" id="AWSU01000354">
    <property type="protein sequence ID" value="ERI73968.1"/>
    <property type="molecule type" value="Genomic_DNA"/>
</dbReference>
<comment type="caution">
    <text evidence="1">The sequence shown here is derived from an EMBL/GenBank/DDBJ whole genome shotgun (WGS) entry which is preliminary data.</text>
</comment>
<organism evidence="1 2">
    <name type="scientific">[Clostridium] symbiosum ATCC 14940</name>
    <dbReference type="NCBI Taxonomy" id="411472"/>
    <lineage>
        <taxon>Bacteria</taxon>
        <taxon>Bacillati</taxon>
        <taxon>Bacillota</taxon>
        <taxon>Clostridia</taxon>
        <taxon>Lachnospirales</taxon>
        <taxon>Lachnospiraceae</taxon>
        <taxon>Otoolea</taxon>
    </lineage>
</organism>
<accession>A0ABC9TRI9</accession>
<protein>
    <submittedName>
        <fullName evidence="1">Uncharacterized protein</fullName>
    </submittedName>
</protein>
<evidence type="ECO:0000313" key="2">
    <source>
        <dbReference type="Proteomes" id="UP000016491"/>
    </source>
</evidence>
<dbReference type="AlphaFoldDB" id="A0ABC9TRI9"/>
<reference evidence="1 2" key="1">
    <citation type="submission" date="2013-07" db="EMBL/GenBank/DDBJ databases">
        <authorList>
            <person name="Weinstock G."/>
            <person name="Sodergren E."/>
            <person name="Wylie T."/>
            <person name="Fulton L."/>
            <person name="Fulton R."/>
            <person name="Fronick C."/>
            <person name="O'Laughlin M."/>
            <person name="Godfrey J."/>
            <person name="Miner T."/>
            <person name="Herter B."/>
            <person name="Appelbaum E."/>
            <person name="Cordes M."/>
            <person name="Lek S."/>
            <person name="Wollam A."/>
            <person name="Pepin K.H."/>
            <person name="Palsikar V.B."/>
            <person name="Mitreva M."/>
            <person name="Wilson R.K."/>
        </authorList>
    </citation>
    <scope>NUCLEOTIDE SEQUENCE [LARGE SCALE GENOMIC DNA]</scope>
    <source>
        <strain evidence="1 2">ATCC 14940</strain>
    </source>
</reference>
<proteinExistence type="predicted"/>
<name>A0ABC9TRI9_CLOSY</name>
<sequence length="48" mass="5479">MLPPVSFCLFYIFLHSLYPIIGKSIYQEEIIQNSLHGRTPAVKALLCI</sequence>
<gene>
    <name evidence="1" type="ORF">CLOSYM_04485</name>
</gene>
<dbReference type="Proteomes" id="UP000016491">
    <property type="component" value="Unassembled WGS sequence"/>
</dbReference>
<evidence type="ECO:0000313" key="1">
    <source>
        <dbReference type="EMBL" id="ERI73968.1"/>
    </source>
</evidence>